<protein>
    <submittedName>
        <fullName evidence="2">Uncharacterized protein</fullName>
    </submittedName>
</protein>
<evidence type="ECO:0000256" key="1">
    <source>
        <dbReference type="SAM" id="Phobius"/>
    </source>
</evidence>
<comment type="caution">
    <text evidence="2">The sequence shown here is derived from an EMBL/GenBank/DDBJ whole genome shotgun (WGS) entry which is preliminary data.</text>
</comment>
<organism evidence="2 3">
    <name type="scientific">Catenuloplanes atrovinosus</name>
    <dbReference type="NCBI Taxonomy" id="137266"/>
    <lineage>
        <taxon>Bacteria</taxon>
        <taxon>Bacillati</taxon>
        <taxon>Actinomycetota</taxon>
        <taxon>Actinomycetes</taxon>
        <taxon>Micromonosporales</taxon>
        <taxon>Micromonosporaceae</taxon>
        <taxon>Catenuloplanes</taxon>
    </lineage>
</organism>
<proteinExistence type="predicted"/>
<keyword evidence="1" id="KW-0812">Transmembrane</keyword>
<keyword evidence="3" id="KW-1185">Reference proteome</keyword>
<dbReference type="Proteomes" id="UP001183643">
    <property type="component" value="Unassembled WGS sequence"/>
</dbReference>
<dbReference type="AlphaFoldDB" id="A0AAE3YTL3"/>
<keyword evidence="1" id="KW-1133">Transmembrane helix</keyword>
<gene>
    <name evidence="2" type="ORF">J2S41_004917</name>
</gene>
<keyword evidence="1" id="KW-0472">Membrane</keyword>
<dbReference type="EMBL" id="JAVDYB010000001">
    <property type="protein sequence ID" value="MDR7278139.1"/>
    <property type="molecule type" value="Genomic_DNA"/>
</dbReference>
<accession>A0AAE3YTL3</accession>
<evidence type="ECO:0000313" key="3">
    <source>
        <dbReference type="Proteomes" id="UP001183643"/>
    </source>
</evidence>
<reference evidence="2" key="1">
    <citation type="submission" date="2023-07" db="EMBL/GenBank/DDBJ databases">
        <title>Sequencing the genomes of 1000 actinobacteria strains.</title>
        <authorList>
            <person name="Klenk H.-P."/>
        </authorList>
    </citation>
    <scope>NUCLEOTIDE SEQUENCE</scope>
    <source>
        <strain evidence="2">DSM 44707</strain>
    </source>
</reference>
<evidence type="ECO:0000313" key="2">
    <source>
        <dbReference type="EMBL" id="MDR7278139.1"/>
    </source>
</evidence>
<feature type="transmembrane region" description="Helical" evidence="1">
    <location>
        <begin position="32"/>
        <end position="52"/>
    </location>
</feature>
<sequence length="54" mass="5325">MTALVPLLLLGLAGILAGGALSLYRQKASPISIAVTGLLAALAAAGGILWLIPE</sequence>
<dbReference type="RefSeq" id="WP_310370869.1">
    <property type="nucleotide sequence ID" value="NZ_JAVDYB010000001.1"/>
</dbReference>
<name>A0AAE3YTL3_9ACTN</name>